<reference evidence="2 3" key="1">
    <citation type="submission" date="2020-06" db="EMBL/GenBank/DDBJ databases">
        <title>Taxonomy, biology and ecology of Rhodococcus bacteria occurring in California pistachio and other woody hosts as revealed by genome sequence analyses.</title>
        <authorList>
            <person name="Gai Y."/>
            <person name="Riely B."/>
        </authorList>
    </citation>
    <scope>NUCLEOTIDE SEQUENCE [LARGE SCALE GENOMIC DNA]</scope>
    <source>
        <strain evidence="2 3">BP-284</strain>
    </source>
</reference>
<gene>
    <name evidence="2" type="ORF">HQ605_02125</name>
</gene>
<evidence type="ECO:0000313" key="2">
    <source>
        <dbReference type="EMBL" id="MBY6319612.1"/>
    </source>
</evidence>
<keyword evidence="3" id="KW-1185">Reference proteome</keyword>
<dbReference type="EMBL" id="JABUKG010000002">
    <property type="protein sequence ID" value="MBY6319612.1"/>
    <property type="molecule type" value="Genomic_DNA"/>
</dbReference>
<name>A0ABS7NRM6_9NOCA</name>
<accession>A0ABS7NRM6</accession>
<proteinExistence type="predicted"/>
<evidence type="ECO:0000313" key="3">
    <source>
        <dbReference type="Proteomes" id="UP001520140"/>
    </source>
</evidence>
<protein>
    <submittedName>
        <fullName evidence="2">Uncharacterized protein</fullName>
    </submittedName>
</protein>
<keyword evidence="1" id="KW-1133">Transmembrane helix</keyword>
<organism evidence="2 3">
    <name type="scientific">Rhodococcoides kroppenstedtii</name>
    <dbReference type="NCBI Taxonomy" id="293050"/>
    <lineage>
        <taxon>Bacteria</taxon>
        <taxon>Bacillati</taxon>
        <taxon>Actinomycetota</taxon>
        <taxon>Actinomycetes</taxon>
        <taxon>Mycobacteriales</taxon>
        <taxon>Nocardiaceae</taxon>
        <taxon>Rhodococcoides</taxon>
    </lineage>
</organism>
<feature type="transmembrane region" description="Helical" evidence="1">
    <location>
        <begin position="76"/>
        <end position="97"/>
    </location>
</feature>
<dbReference type="Proteomes" id="UP001520140">
    <property type="component" value="Unassembled WGS sequence"/>
</dbReference>
<feature type="transmembrane region" description="Helical" evidence="1">
    <location>
        <begin position="150"/>
        <end position="173"/>
    </location>
</feature>
<keyword evidence="1" id="KW-0472">Membrane</keyword>
<evidence type="ECO:0000256" key="1">
    <source>
        <dbReference type="SAM" id="Phobius"/>
    </source>
</evidence>
<feature type="transmembrane region" description="Helical" evidence="1">
    <location>
        <begin position="109"/>
        <end position="130"/>
    </location>
</feature>
<dbReference type="RefSeq" id="WP_157889557.1">
    <property type="nucleotide sequence ID" value="NZ_JABUKE010000002.1"/>
</dbReference>
<sequence>MRIKTLVGPPERLGPYQVVRGERWGVSDGDGAAVVPWAPISASQVRPSSSALGLQALARLVLGPNDVAELGATMPIFSAQIGVCWVLWMILWAICFGNMPASASATRNVVSRIVTTFVLGIATFVLYYFFAASSVLHEPPITARLSGNALGWIDWWVLWTLVYVLCFESFGVAKLRPQEN</sequence>
<comment type="caution">
    <text evidence="2">The sequence shown here is derived from an EMBL/GenBank/DDBJ whole genome shotgun (WGS) entry which is preliminary data.</text>
</comment>
<keyword evidence="1" id="KW-0812">Transmembrane</keyword>